<feature type="binding site" evidence="8 10">
    <location>
        <position position="109"/>
    </location>
    <ligand>
        <name>substrate</name>
    </ligand>
</feature>
<comment type="catalytic activity">
    <reaction evidence="1 8">
        <text>3-dehydroquinate = 3-dehydroshikimate + H2O</text>
        <dbReference type="Rhea" id="RHEA:21096"/>
        <dbReference type="ChEBI" id="CHEBI:15377"/>
        <dbReference type="ChEBI" id="CHEBI:16630"/>
        <dbReference type="ChEBI" id="CHEBI:32364"/>
        <dbReference type="EC" id="4.2.1.10"/>
    </reaction>
</comment>
<protein>
    <recommendedName>
        <fullName evidence="6 8">3-dehydroquinate dehydratase</fullName>
        <shortName evidence="8">3-dehydroquinase</shortName>
        <ecNumber evidence="6 8">4.2.1.10</ecNumber>
    </recommendedName>
    <alternativeName>
        <fullName evidence="8">Type II DHQase</fullName>
    </alternativeName>
</protein>
<comment type="subunit">
    <text evidence="5 8">Homododecamer.</text>
</comment>
<dbReference type="Gene3D" id="3.40.50.9100">
    <property type="entry name" value="Dehydroquinase, class II"/>
    <property type="match status" value="1"/>
</dbReference>
<dbReference type="UniPathway" id="UPA00053">
    <property type="reaction ID" value="UER00086"/>
</dbReference>
<dbReference type="GO" id="GO:0008652">
    <property type="term" value="P:amino acid biosynthetic process"/>
    <property type="evidence" value="ECO:0007669"/>
    <property type="project" value="UniProtKB-KW"/>
</dbReference>
<feature type="binding site" evidence="8 10">
    <location>
        <position position="78"/>
    </location>
    <ligand>
        <name>substrate</name>
    </ligand>
</feature>
<feature type="binding site" evidence="8 10">
    <location>
        <position position="85"/>
    </location>
    <ligand>
        <name>substrate</name>
    </ligand>
</feature>
<dbReference type="OrthoDB" id="9790793at2"/>
<evidence type="ECO:0000256" key="1">
    <source>
        <dbReference type="ARBA" id="ARBA00001864"/>
    </source>
</evidence>
<feature type="binding site" evidence="8 10">
    <location>
        <position position="72"/>
    </location>
    <ligand>
        <name>substrate</name>
    </ligand>
</feature>
<evidence type="ECO:0000256" key="7">
    <source>
        <dbReference type="ARBA" id="ARBA00023239"/>
    </source>
</evidence>
<evidence type="ECO:0000256" key="10">
    <source>
        <dbReference type="PIRSR" id="PIRSR001399-2"/>
    </source>
</evidence>
<evidence type="ECO:0000256" key="2">
    <source>
        <dbReference type="ARBA" id="ARBA00003924"/>
    </source>
</evidence>
<keyword evidence="13" id="KW-1185">Reference proteome</keyword>
<evidence type="ECO:0000313" key="13">
    <source>
        <dbReference type="Proteomes" id="UP000317593"/>
    </source>
</evidence>
<keyword evidence="8" id="KW-0057">Aromatic amino acid biosynthesis</keyword>
<dbReference type="NCBIfam" id="NF003807">
    <property type="entry name" value="PRK05395.1-4"/>
    <property type="match status" value="1"/>
</dbReference>
<dbReference type="EC" id="4.2.1.10" evidence="6 8"/>
<comment type="similarity">
    <text evidence="4 8">Belongs to the type-II 3-dehydroquinase family.</text>
</comment>
<dbReference type="CDD" id="cd00466">
    <property type="entry name" value="DHQase_II"/>
    <property type="match status" value="1"/>
</dbReference>
<keyword evidence="8" id="KW-0028">Amino-acid biosynthesis</keyword>
<evidence type="ECO:0000256" key="11">
    <source>
        <dbReference type="PIRSR" id="PIRSR001399-3"/>
    </source>
</evidence>
<dbReference type="PANTHER" id="PTHR21272">
    <property type="entry name" value="CATABOLIC 3-DEHYDROQUINASE"/>
    <property type="match status" value="1"/>
</dbReference>
<organism evidence="12 13">
    <name type="scientific">Fodinibius sediminis</name>
    <dbReference type="NCBI Taxonomy" id="1214077"/>
    <lineage>
        <taxon>Bacteria</taxon>
        <taxon>Pseudomonadati</taxon>
        <taxon>Balneolota</taxon>
        <taxon>Balneolia</taxon>
        <taxon>Balneolales</taxon>
        <taxon>Balneolaceae</taxon>
        <taxon>Fodinibius</taxon>
    </lineage>
</organism>
<feature type="active site" description="Proton donor" evidence="8 9">
    <location>
        <position position="98"/>
    </location>
</feature>
<dbReference type="PANTHER" id="PTHR21272:SF3">
    <property type="entry name" value="CATABOLIC 3-DEHYDROQUINASE"/>
    <property type="match status" value="1"/>
</dbReference>
<evidence type="ECO:0000256" key="5">
    <source>
        <dbReference type="ARBA" id="ARBA00011193"/>
    </source>
</evidence>
<dbReference type="AlphaFoldDB" id="A0A521DGH3"/>
<dbReference type="PROSITE" id="PS01029">
    <property type="entry name" value="DEHYDROQUINASE_II"/>
    <property type="match status" value="1"/>
</dbReference>
<evidence type="ECO:0000313" key="12">
    <source>
        <dbReference type="EMBL" id="SMO70728.1"/>
    </source>
</evidence>
<accession>A0A521DGH3</accession>
<dbReference type="Proteomes" id="UP000317593">
    <property type="component" value="Unassembled WGS sequence"/>
</dbReference>
<dbReference type="InterPro" id="IPR036441">
    <property type="entry name" value="DHquinase_II_sf"/>
</dbReference>
<sequence>MKLSILNGPNLNMLGTRDPEHYGAETLEDIEQLLTETFPDDELIFFQSNLEGELVEAIQSLLKSDVDGLIANFGGYSHTSVAIRDALDLLEIPIVEVHLSNIHAREEFREQTLTGRIADGIITGFGKHSYVLGVYAIQRLIADQ</sequence>
<dbReference type="GO" id="GO:0019631">
    <property type="term" value="P:quinate catabolic process"/>
    <property type="evidence" value="ECO:0007669"/>
    <property type="project" value="TreeGrafter"/>
</dbReference>
<dbReference type="InterPro" id="IPR018509">
    <property type="entry name" value="DHquinase_II_CS"/>
</dbReference>
<gene>
    <name evidence="8" type="primary">aroQ</name>
    <name evidence="12" type="ORF">SAMN06265218_11049</name>
</gene>
<dbReference type="EMBL" id="FXTH01000010">
    <property type="protein sequence ID" value="SMO70728.1"/>
    <property type="molecule type" value="Genomic_DNA"/>
</dbReference>
<evidence type="ECO:0000256" key="3">
    <source>
        <dbReference type="ARBA" id="ARBA00004902"/>
    </source>
</evidence>
<dbReference type="SUPFAM" id="SSF52304">
    <property type="entry name" value="Type II 3-dehydroquinate dehydratase"/>
    <property type="match status" value="1"/>
</dbReference>
<feature type="site" description="Transition state stabilizer" evidence="8 11">
    <location>
        <position position="17"/>
    </location>
</feature>
<dbReference type="NCBIfam" id="NF003805">
    <property type="entry name" value="PRK05395.1-2"/>
    <property type="match status" value="1"/>
</dbReference>
<dbReference type="InterPro" id="IPR001874">
    <property type="entry name" value="DHquinase_II"/>
</dbReference>
<feature type="active site" description="Proton acceptor" evidence="8 9">
    <location>
        <position position="22"/>
    </location>
</feature>
<proteinExistence type="inferred from homology"/>
<feature type="binding site" evidence="8 10">
    <location>
        <begin position="99"/>
        <end position="100"/>
    </location>
    <ligand>
        <name>substrate</name>
    </ligand>
</feature>
<comment type="function">
    <text evidence="2 8">Catalyzes a trans-dehydration via an enolate intermediate.</text>
</comment>
<dbReference type="Pfam" id="PF01220">
    <property type="entry name" value="DHquinase_II"/>
    <property type="match status" value="1"/>
</dbReference>
<evidence type="ECO:0000256" key="9">
    <source>
        <dbReference type="PIRSR" id="PIRSR001399-1"/>
    </source>
</evidence>
<evidence type="ECO:0000256" key="8">
    <source>
        <dbReference type="HAMAP-Rule" id="MF_00169"/>
    </source>
</evidence>
<comment type="pathway">
    <text evidence="3 8">Metabolic intermediate biosynthesis; chorismate biosynthesis; chorismate from D-erythrose 4-phosphate and phosphoenolpyruvate: step 3/7.</text>
</comment>
<dbReference type="GO" id="GO:0003855">
    <property type="term" value="F:3-dehydroquinate dehydratase activity"/>
    <property type="evidence" value="ECO:0007669"/>
    <property type="project" value="UniProtKB-UniRule"/>
</dbReference>
<reference evidence="12 13" key="1">
    <citation type="submission" date="2017-05" db="EMBL/GenBank/DDBJ databases">
        <authorList>
            <person name="Varghese N."/>
            <person name="Submissions S."/>
        </authorList>
    </citation>
    <scope>NUCLEOTIDE SEQUENCE [LARGE SCALE GENOMIC DNA]</scope>
    <source>
        <strain evidence="12 13">DSM 21194</strain>
    </source>
</reference>
<dbReference type="HAMAP" id="MF_00169">
    <property type="entry name" value="AroQ"/>
    <property type="match status" value="1"/>
</dbReference>
<dbReference type="GO" id="GO:0009073">
    <property type="term" value="P:aromatic amino acid family biosynthetic process"/>
    <property type="evidence" value="ECO:0007669"/>
    <property type="project" value="UniProtKB-KW"/>
</dbReference>
<dbReference type="RefSeq" id="WP_142714825.1">
    <property type="nucleotide sequence ID" value="NZ_FXTH01000010.1"/>
</dbReference>
<dbReference type="PIRSF" id="PIRSF001399">
    <property type="entry name" value="DHquinase_II"/>
    <property type="match status" value="1"/>
</dbReference>
<name>A0A521DGH3_9BACT</name>
<evidence type="ECO:0000256" key="4">
    <source>
        <dbReference type="ARBA" id="ARBA00011037"/>
    </source>
</evidence>
<keyword evidence="7 8" id="KW-0456">Lyase</keyword>
<evidence type="ECO:0000256" key="6">
    <source>
        <dbReference type="ARBA" id="ARBA00012060"/>
    </source>
</evidence>
<dbReference type="GO" id="GO:0009423">
    <property type="term" value="P:chorismate biosynthetic process"/>
    <property type="evidence" value="ECO:0007669"/>
    <property type="project" value="UniProtKB-UniRule"/>
</dbReference>